<dbReference type="SMART" id="SM00388">
    <property type="entry name" value="HisKA"/>
    <property type="match status" value="1"/>
</dbReference>
<dbReference type="Pfam" id="PF00672">
    <property type="entry name" value="HAMP"/>
    <property type="match status" value="1"/>
</dbReference>
<evidence type="ECO:0000256" key="11">
    <source>
        <dbReference type="SAM" id="Phobius"/>
    </source>
</evidence>
<dbReference type="InterPro" id="IPR001789">
    <property type="entry name" value="Sig_transdc_resp-reg_receiver"/>
</dbReference>
<dbReference type="InterPro" id="IPR005467">
    <property type="entry name" value="His_kinase_dom"/>
</dbReference>
<dbReference type="GO" id="GO:0005524">
    <property type="term" value="F:ATP binding"/>
    <property type="evidence" value="ECO:0007669"/>
    <property type="project" value="UniProtKB-KW"/>
</dbReference>
<dbReference type="SMART" id="SM01358">
    <property type="entry name" value="HBM"/>
    <property type="match status" value="1"/>
</dbReference>
<dbReference type="PROSITE" id="PS50109">
    <property type="entry name" value="HIS_KIN"/>
    <property type="match status" value="1"/>
</dbReference>
<keyword evidence="7" id="KW-0418">Kinase</keyword>
<evidence type="ECO:0000313" key="16">
    <source>
        <dbReference type="Proteomes" id="UP000006327"/>
    </source>
</evidence>
<dbReference type="STRING" id="493475.GARC_4415"/>
<dbReference type="FunFam" id="3.30.565.10:FF:000078">
    <property type="entry name" value="Two-component sensor histidine kinase"/>
    <property type="match status" value="1"/>
</dbReference>
<evidence type="ECO:0000259" key="13">
    <source>
        <dbReference type="PROSITE" id="PS50110"/>
    </source>
</evidence>
<reference evidence="15 16" key="1">
    <citation type="journal article" date="2017" name="Antonie Van Leeuwenhoek">
        <title>Rhizobium rhizosphaerae sp. nov., a novel species isolated from rice rhizosphere.</title>
        <authorList>
            <person name="Zhao J.J."/>
            <person name="Zhang J."/>
            <person name="Zhang R.J."/>
            <person name="Zhang C.W."/>
            <person name="Yin H.Q."/>
            <person name="Zhang X.X."/>
        </authorList>
    </citation>
    <scope>NUCLEOTIDE SEQUENCE [LARGE SCALE GENOMIC DNA]</scope>
    <source>
        <strain evidence="15 16">BSs20135</strain>
    </source>
</reference>
<dbReference type="Gene3D" id="1.10.287.130">
    <property type="match status" value="1"/>
</dbReference>
<evidence type="ECO:0000313" key="15">
    <source>
        <dbReference type="EMBL" id="GAC21357.1"/>
    </source>
</evidence>
<dbReference type="InterPro" id="IPR003660">
    <property type="entry name" value="HAMP_dom"/>
</dbReference>
<evidence type="ECO:0000256" key="2">
    <source>
        <dbReference type="ARBA" id="ARBA00004370"/>
    </source>
</evidence>
<dbReference type="SUPFAM" id="SSF52172">
    <property type="entry name" value="CheY-like"/>
    <property type="match status" value="1"/>
</dbReference>
<evidence type="ECO:0000256" key="9">
    <source>
        <dbReference type="ARBA" id="ARBA00023012"/>
    </source>
</evidence>
<dbReference type="InterPro" id="IPR032255">
    <property type="entry name" value="HBM"/>
</dbReference>
<dbReference type="CDD" id="cd17546">
    <property type="entry name" value="REC_hyHK_CKI1_RcsC-like"/>
    <property type="match status" value="1"/>
</dbReference>
<dbReference type="Gene3D" id="3.30.565.10">
    <property type="entry name" value="Histidine kinase-like ATPase, C-terminal domain"/>
    <property type="match status" value="1"/>
</dbReference>
<name>K6YT81_9ALTE</name>
<comment type="subcellular location">
    <subcellularLocation>
        <location evidence="2">Membrane</location>
    </subcellularLocation>
</comment>
<dbReference type="Pfam" id="PF00072">
    <property type="entry name" value="Response_reg"/>
    <property type="match status" value="1"/>
</dbReference>
<sequence length="900" mass="100874">MFRTIKAQILLISATLVLLLLSQVFLSRNSQLTFVDSLELTQQAVVKVSIVRELERDVIDLQRNVLIYKESASGSAITRFNLLMDENQSNLTRLAQLTTQQQNSDLYLDYITRMRTHLSDYNENFASVVAGRTRRQLLYNNDLLTEFEILFSNITINHPPPKSLQDPLEKAKYHVARAENFLLQYLQTPDQQLVESFQQQLLLAKFQINKQLKSNKNFQAAIDRLNKLERDFLQLTHITRGYLFLVNVVMAGSANEFLFLARELNRLVTERLSNTNADVEQALDNTRIGNNLFSIVGIFIAAATALFMTYRIMLPINTITNVFQRLTKGENIDSIPSLKRKDEIGLLAQAADVFHEKNKQTATLLEQSQLLNAKQEALNTQLVASNQKVEQATASKSMFLANMSHEIRTPMNGILGMLEILLRSELTSSQREQLTKAAYSGQILMSLINDILDFSKIEAGKLDIESTEFSVESLFANVLANISNRAKEKNLNVRFNANPNLPAQLVGDPLRISQVLLNLCSNAIKFTQNGQISIDVDFQLNDETRVLILLFEVADTGIGMNPEQVSRIFDSFTQADGSTSRNFGGSGLGLSIVTQLVELMGGNVSVKSEQNKGSTFKVEIMLATAENTQQLISALPLPSGKLYYFSAGRAGFLHTQYIEKTGLNYHHLPLSQLSATLEDISSKDAVLLDIEDQQIFRTHQGSIDKLVKQSLKVGFVTNSQPSNLPNQLSAMWPAECLSHPFTPQQAATFLQHLFNTESEAKSNNVIFTNEHQVGQYEGHVLLVEDNNINQVVAGEMLKLMGLTFDIAEDGQQAVTKIINSPQYDLILMDIQMPVMDGYEATRTLRIKGHNKLIICGLSANAMKQDYTKAKEAGMDDYIVKPLKQKVLEDLMAKYLPKSSQ</sequence>
<keyword evidence="16" id="KW-1185">Reference proteome</keyword>
<dbReference type="InterPro" id="IPR036890">
    <property type="entry name" value="HATPase_C_sf"/>
</dbReference>
<comment type="caution">
    <text evidence="15">The sequence shown here is derived from an EMBL/GenBank/DDBJ whole genome shotgun (WGS) entry which is preliminary data.</text>
</comment>
<evidence type="ECO:0000256" key="7">
    <source>
        <dbReference type="ARBA" id="ARBA00022777"/>
    </source>
</evidence>
<evidence type="ECO:0000259" key="12">
    <source>
        <dbReference type="PROSITE" id="PS50109"/>
    </source>
</evidence>
<dbReference type="PROSITE" id="PS50110">
    <property type="entry name" value="RESPONSE_REGULATORY"/>
    <property type="match status" value="1"/>
</dbReference>
<evidence type="ECO:0000256" key="6">
    <source>
        <dbReference type="ARBA" id="ARBA00022741"/>
    </source>
</evidence>
<gene>
    <name evidence="15" type="ORF">GARC_4415</name>
</gene>
<evidence type="ECO:0000256" key="10">
    <source>
        <dbReference type="PROSITE-ProRule" id="PRU00169"/>
    </source>
</evidence>
<feature type="domain" description="Response regulatory" evidence="13">
    <location>
        <begin position="779"/>
        <end position="895"/>
    </location>
</feature>
<dbReference type="eggNOG" id="COG0784">
    <property type="taxonomic scope" value="Bacteria"/>
</dbReference>
<dbReference type="Proteomes" id="UP000006327">
    <property type="component" value="Unassembled WGS sequence"/>
</dbReference>
<dbReference type="PROSITE" id="PS50885">
    <property type="entry name" value="HAMP"/>
    <property type="match status" value="1"/>
</dbReference>
<accession>K6YT81</accession>
<evidence type="ECO:0000256" key="4">
    <source>
        <dbReference type="ARBA" id="ARBA00022553"/>
    </source>
</evidence>
<evidence type="ECO:0000256" key="8">
    <source>
        <dbReference type="ARBA" id="ARBA00022840"/>
    </source>
</evidence>
<dbReference type="Pfam" id="PF00512">
    <property type="entry name" value="HisKA"/>
    <property type="match status" value="1"/>
</dbReference>
<comment type="catalytic activity">
    <reaction evidence="1">
        <text>ATP + protein L-histidine = ADP + protein N-phospho-L-histidine.</text>
        <dbReference type="EC" id="2.7.13.3"/>
    </reaction>
</comment>
<keyword evidence="11" id="KW-0812">Transmembrane</keyword>
<evidence type="ECO:0000256" key="3">
    <source>
        <dbReference type="ARBA" id="ARBA00012438"/>
    </source>
</evidence>
<keyword evidence="8 15" id="KW-0067">ATP-binding</keyword>
<feature type="transmembrane region" description="Helical" evidence="11">
    <location>
        <begin position="292"/>
        <end position="313"/>
    </location>
</feature>
<dbReference type="GO" id="GO:0000155">
    <property type="term" value="F:phosphorelay sensor kinase activity"/>
    <property type="evidence" value="ECO:0007669"/>
    <property type="project" value="InterPro"/>
</dbReference>
<dbReference type="FunFam" id="1.10.287.130:FF:000002">
    <property type="entry name" value="Two-component osmosensing histidine kinase"/>
    <property type="match status" value="1"/>
</dbReference>
<dbReference type="OrthoDB" id="9810730at2"/>
<dbReference type="CDD" id="cd00082">
    <property type="entry name" value="HisKA"/>
    <property type="match status" value="1"/>
</dbReference>
<feature type="domain" description="HAMP" evidence="14">
    <location>
        <begin position="310"/>
        <end position="363"/>
    </location>
</feature>
<dbReference type="GO" id="GO:0016020">
    <property type="term" value="C:membrane"/>
    <property type="evidence" value="ECO:0007669"/>
    <property type="project" value="UniProtKB-SubCell"/>
</dbReference>
<dbReference type="PRINTS" id="PR00344">
    <property type="entry name" value="BCTRLSENSOR"/>
</dbReference>
<dbReference type="InterPro" id="IPR036097">
    <property type="entry name" value="HisK_dim/P_sf"/>
</dbReference>
<dbReference type="PANTHER" id="PTHR45339">
    <property type="entry name" value="HYBRID SIGNAL TRANSDUCTION HISTIDINE KINASE J"/>
    <property type="match status" value="1"/>
</dbReference>
<dbReference type="RefSeq" id="WP_007624218.1">
    <property type="nucleotide sequence ID" value="NZ_BAEO01000062.1"/>
</dbReference>
<feature type="domain" description="Histidine kinase" evidence="12">
    <location>
        <begin position="402"/>
        <end position="624"/>
    </location>
</feature>
<dbReference type="SUPFAM" id="SSF55874">
    <property type="entry name" value="ATPase domain of HSP90 chaperone/DNA topoisomerase II/histidine kinase"/>
    <property type="match status" value="1"/>
</dbReference>
<dbReference type="Gene3D" id="6.10.340.10">
    <property type="match status" value="1"/>
</dbReference>
<dbReference type="PANTHER" id="PTHR45339:SF1">
    <property type="entry name" value="HYBRID SIGNAL TRANSDUCTION HISTIDINE KINASE J"/>
    <property type="match status" value="1"/>
</dbReference>
<proteinExistence type="predicted"/>
<dbReference type="SMART" id="SM00448">
    <property type="entry name" value="REC"/>
    <property type="match status" value="1"/>
</dbReference>
<dbReference type="AlphaFoldDB" id="K6YT81"/>
<keyword evidence="4 10" id="KW-0597">Phosphoprotein</keyword>
<dbReference type="SUPFAM" id="SSF158472">
    <property type="entry name" value="HAMP domain-like"/>
    <property type="match status" value="1"/>
</dbReference>
<dbReference type="EC" id="2.7.13.3" evidence="3"/>
<dbReference type="eggNOG" id="COG2205">
    <property type="taxonomic scope" value="Bacteria"/>
</dbReference>
<evidence type="ECO:0000259" key="14">
    <source>
        <dbReference type="PROSITE" id="PS50885"/>
    </source>
</evidence>
<organism evidence="15 16">
    <name type="scientific">Paraglaciecola arctica BSs20135</name>
    <dbReference type="NCBI Taxonomy" id="493475"/>
    <lineage>
        <taxon>Bacteria</taxon>
        <taxon>Pseudomonadati</taxon>
        <taxon>Pseudomonadota</taxon>
        <taxon>Gammaproteobacteria</taxon>
        <taxon>Alteromonadales</taxon>
        <taxon>Alteromonadaceae</taxon>
        <taxon>Paraglaciecola</taxon>
    </lineage>
</organism>
<keyword evidence="11" id="KW-1133">Transmembrane helix</keyword>
<keyword evidence="6" id="KW-0547">Nucleotide-binding</keyword>
<evidence type="ECO:0000256" key="1">
    <source>
        <dbReference type="ARBA" id="ARBA00000085"/>
    </source>
</evidence>
<dbReference type="InterPro" id="IPR003594">
    <property type="entry name" value="HATPase_dom"/>
</dbReference>
<dbReference type="InterPro" id="IPR004358">
    <property type="entry name" value="Sig_transdc_His_kin-like_C"/>
</dbReference>
<dbReference type="CDD" id="cd16922">
    <property type="entry name" value="HATPase_EvgS-ArcB-TorS-like"/>
    <property type="match status" value="1"/>
</dbReference>
<dbReference type="SUPFAM" id="SSF47384">
    <property type="entry name" value="Homodimeric domain of signal transducing histidine kinase"/>
    <property type="match status" value="1"/>
</dbReference>
<evidence type="ECO:0000256" key="5">
    <source>
        <dbReference type="ARBA" id="ARBA00022679"/>
    </source>
</evidence>
<dbReference type="InterPro" id="IPR011006">
    <property type="entry name" value="CheY-like_superfamily"/>
</dbReference>
<feature type="modified residue" description="4-aspartylphosphate" evidence="10">
    <location>
        <position position="829"/>
    </location>
</feature>
<dbReference type="Pfam" id="PF02518">
    <property type="entry name" value="HATPase_c"/>
    <property type="match status" value="1"/>
</dbReference>
<keyword evidence="5" id="KW-0808">Transferase</keyword>
<dbReference type="SMART" id="SM00387">
    <property type="entry name" value="HATPase_c"/>
    <property type="match status" value="1"/>
</dbReference>
<keyword evidence="11" id="KW-0472">Membrane</keyword>
<feature type="transmembrane region" description="Helical" evidence="11">
    <location>
        <begin position="242"/>
        <end position="261"/>
    </location>
</feature>
<protein>
    <recommendedName>
        <fullName evidence="3">histidine kinase</fullName>
        <ecNumber evidence="3">2.7.13.3</ecNumber>
    </recommendedName>
</protein>
<keyword evidence="9" id="KW-0902">Two-component regulatory system</keyword>
<dbReference type="InterPro" id="IPR003661">
    <property type="entry name" value="HisK_dim/P_dom"/>
</dbReference>
<dbReference type="Gene3D" id="3.40.50.2300">
    <property type="match status" value="1"/>
</dbReference>
<dbReference type="EMBL" id="BAEO01000062">
    <property type="protein sequence ID" value="GAC21357.1"/>
    <property type="molecule type" value="Genomic_DNA"/>
</dbReference>